<proteinExistence type="inferred from homology"/>
<dbReference type="GO" id="GO:0005737">
    <property type="term" value="C:cytoplasm"/>
    <property type="evidence" value="ECO:0007669"/>
    <property type="project" value="UniProtKB-SubCell"/>
</dbReference>
<gene>
    <name evidence="13 16" type="primary">murA</name>
    <name evidence="16" type="ORF">M0O54_07980</name>
</gene>
<evidence type="ECO:0000256" key="2">
    <source>
        <dbReference type="ARBA" id="ARBA00004752"/>
    </source>
</evidence>
<evidence type="ECO:0000256" key="8">
    <source>
        <dbReference type="ARBA" id="ARBA00023306"/>
    </source>
</evidence>
<dbReference type="GO" id="GO:0071555">
    <property type="term" value="P:cell wall organization"/>
    <property type="evidence" value="ECO:0007669"/>
    <property type="project" value="UniProtKB-KW"/>
</dbReference>
<feature type="binding site" evidence="13">
    <location>
        <position position="92"/>
    </location>
    <ligand>
        <name>UDP-N-acetyl-alpha-D-glucosamine</name>
        <dbReference type="ChEBI" id="CHEBI:57705"/>
    </ligand>
</feature>
<accession>A0AB35JXG0</accession>
<dbReference type="Pfam" id="PF00275">
    <property type="entry name" value="EPSP_synthase"/>
    <property type="match status" value="1"/>
</dbReference>
<dbReference type="CDD" id="cd01555">
    <property type="entry name" value="UdpNAET"/>
    <property type="match status" value="1"/>
</dbReference>
<evidence type="ECO:0000256" key="11">
    <source>
        <dbReference type="ARBA" id="ARBA00038367"/>
    </source>
</evidence>
<sequence length="418" mass="44547">MDKFLITGGVKLDGEVRISGAKNAALPLLAATILADSPITITNVPNLKDVNTLVKLIGGLGVTIGYENDIVKADTSTLDNQFAPYELVKTMRASILVLGPLLARYGNAKVSLPGGCAIGSRPVDQHLKALEALGAHIEVENGYVHASVEGRLKGGEVVFDMVTVGGTENILMAAALADGVTTIRNAAREPEITDLAQMLIKMGAKIEGLDTDTLVVTGVESLHGCEYAVVADRIETGSYLAAAAITGGRVKTTHTDPALLESVLDKFEEMGAEVTRGDDWIELDMLGKRPKAVSFRTLPHPEFPTDMQAQLMAVNAIGRGFATISETIFENRFMHVPELSRMGANIQVEGHDAVVTGVETLQAAPVMATDLRASFSLVLAALVAEGDTLIDRIYHIDRGYEHVEEKLQGLGAKIKRVS</sequence>
<keyword evidence="7 13" id="KW-0573">Peptidoglycan synthesis</keyword>
<dbReference type="PANTHER" id="PTHR43783">
    <property type="entry name" value="UDP-N-ACETYLGLUCOSAMINE 1-CARBOXYVINYLTRANSFERASE"/>
    <property type="match status" value="1"/>
</dbReference>
<dbReference type="InterPro" id="IPR005750">
    <property type="entry name" value="UDP_GlcNAc_COvinyl_MurA"/>
</dbReference>
<feature type="domain" description="Enolpyruvate transferase" evidence="15">
    <location>
        <begin position="7"/>
        <end position="407"/>
    </location>
</feature>
<dbReference type="InterPro" id="IPR050068">
    <property type="entry name" value="MurA_subfamily"/>
</dbReference>
<evidence type="ECO:0000256" key="14">
    <source>
        <dbReference type="PROSITE-ProRule" id="PRU00023"/>
    </source>
</evidence>
<dbReference type="PANTHER" id="PTHR43783:SF1">
    <property type="entry name" value="UDP-N-ACETYLGLUCOSAMINE 1-CARBOXYVINYLTRANSFERASE"/>
    <property type="match status" value="1"/>
</dbReference>
<evidence type="ECO:0000256" key="7">
    <source>
        <dbReference type="ARBA" id="ARBA00022984"/>
    </source>
</evidence>
<comment type="similarity">
    <text evidence="11 13">Belongs to the EPSP synthase family. MurA subfamily.</text>
</comment>
<dbReference type="RefSeq" id="WP_274567705.1">
    <property type="nucleotide sequence ID" value="NZ_JALNTF010000010.1"/>
</dbReference>
<comment type="caution">
    <text evidence="16">The sequence shown here is derived from an EMBL/GenBank/DDBJ whole genome shotgun (WGS) entry which is preliminary data.</text>
</comment>
<dbReference type="PROSITE" id="PS50088">
    <property type="entry name" value="ANK_REPEAT"/>
    <property type="match status" value="1"/>
</dbReference>
<feature type="repeat" description="ANK" evidence="14">
    <location>
        <begin position="178"/>
        <end position="211"/>
    </location>
</feature>
<name>A0AB35JXG0_9GAMM</name>
<keyword evidence="9 13" id="KW-0961">Cell wall biogenesis/degradation</keyword>
<dbReference type="InterPro" id="IPR036968">
    <property type="entry name" value="Enolpyruvate_Tfrase_sf"/>
</dbReference>
<dbReference type="InterPro" id="IPR001986">
    <property type="entry name" value="Enolpyruvate_Tfrase_dom"/>
</dbReference>
<evidence type="ECO:0000313" key="17">
    <source>
        <dbReference type="Proteomes" id="UP001150055"/>
    </source>
</evidence>
<dbReference type="InterPro" id="IPR013792">
    <property type="entry name" value="RNA3'P_cycl/enolpyr_Trfase_a/b"/>
</dbReference>
<comment type="subcellular location">
    <subcellularLocation>
        <location evidence="1 13">Cytoplasm</location>
    </subcellularLocation>
</comment>
<dbReference type="NCBIfam" id="NF006873">
    <property type="entry name" value="PRK09369.1"/>
    <property type="match status" value="1"/>
</dbReference>
<evidence type="ECO:0000256" key="1">
    <source>
        <dbReference type="ARBA" id="ARBA00004496"/>
    </source>
</evidence>
<dbReference type="GO" id="GO:0008360">
    <property type="term" value="P:regulation of cell shape"/>
    <property type="evidence" value="ECO:0007669"/>
    <property type="project" value="UniProtKB-KW"/>
</dbReference>
<comment type="function">
    <text evidence="13">Cell wall formation. Adds enolpyruvyl to UDP-N-acetylglucosamine.</text>
</comment>
<feature type="binding site" evidence="13">
    <location>
        <begin position="121"/>
        <end position="125"/>
    </location>
    <ligand>
        <name>UDP-N-acetyl-alpha-D-glucosamine</name>
        <dbReference type="ChEBI" id="CHEBI:57705"/>
    </ligand>
</feature>
<keyword evidence="3 13" id="KW-0963">Cytoplasm</keyword>
<feature type="modified residue" description="2-(S-cysteinyl)pyruvic acid O-phosphothioketal" evidence="13">
    <location>
        <position position="116"/>
    </location>
</feature>
<evidence type="ECO:0000256" key="10">
    <source>
        <dbReference type="ARBA" id="ARBA00023317"/>
    </source>
</evidence>
<keyword evidence="14" id="KW-0040">ANK repeat</keyword>
<feature type="active site" description="Proton donor" evidence="13">
    <location>
        <position position="116"/>
    </location>
</feature>
<evidence type="ECO:0000259" key="15">
    <source>
        <dbReference type="Pfam" id="PF00275"/>
    </source>
</evidence>
<comment type="caution">
    <text evidence="13">Lacks conserved residue(s) required for the propagation of feature annotation.</text>
</comment>
<dbReference type="FunFam" id="3.65.10.10:FF:000001">
    <property type="entry name" value="UDP-N-acetylglucosamine 1-carboxyvinyltransferase"/>
    <property type="match status" value="1"/>
</dbReference>
<dbReference type="Proteomes" id="UP001150055">
    <property type="component" value="Unassembled WGS sequence"/>
</dbReference>
<dbReference type="AlphaFoldDB" id="A0AB35JXG0"/>
<dbReference type="GO" id="GO:0008760">
    <property type="term" value="F:UDP-N-acetylglucosamine 1-carboxyvinyltransferase activity"/>
    <property type="evidence" value="ECO:0007669"/>
    <property type="project" value="UniProtKB-UniRule"/>
</dbReference>
<keyword evidence="10 13" id="KW-0670">Pyruvate</keyword>
<organism evidence="16 17">
    <name type="scientific">Acinetobacter lactucae</name>
    <dbReference type="NCBI Taxonomy" id="1785128"/>
    <lineage>
        <taxon>Bacteria</taxon>
        <taxon>Pseudomonadati</taxon>
        <taxon>Pseudomonadota</taxon>
        <taxon>Gammaproteobacteria</taxon>
        <taxon>Moraxellales</taxon>
        <taxon>Moraxellaceae</taxon>
        <taxon>Acinetobacter</taxon>
        <taxon>Acinetobacter calcoaceticus/baumannii complex</taxon>
    </lineage>
</organism>
<comment type="pathway">
    <text evidence="2 13">Cell wall biogenesis; peptidoglycan biosynthesis.</text>
</comment>
<dbReference type="GO" id="GO:0009252">
    <property type="term" value="P:peptidoglycan biosynthetic process"/>
    <property type="evidence" value="ECO:0007669"/>
    <property type="project" value="UniProtKB-UniRule"/>
</dbReference>
<dbReference type="EC" id="2.5.1.7" evidence="13"/>
<feature type="binding site" evidence="13">
    <location>
        <begin position="22"/>
        <end position="23"/>
    </location>
    <ligand>
        <name>phosphoenolpyruvate</name>
        <dbReference type="ChEBI" id="CHEBI:58702"/>
    </ligand>
</feature>
<dbReference type="GO" id="GO:0051301">
    <property type="term" value="P:cell division"/>
    <property type="evidence" value="ECO:0007669"/>
    <property type="project" value="UniProtKB-KW"/>
</dbReference>
<dbReference type="InterPro" id="IPR002110">
    <property type="entry name" value="Ankyrin_rpt"/>
</dbReference>
<protein>
    <recommendedName>
        <fullName evidence="13">UDP-N-acetylglucosamine 1-carboxyvinyltransferase</fullName>
        <ecNumber evidence="13">2.5.1.7</ecNumber>
    </recommendedName>
    <alternativeName>
        <fullName evidence="13">Enoylpyruvate transferase</fullName>
    </alternativeName>
    <alternativeName>
        <fullName evidence="13">UDP-N-acetylglucosamine enolpyruvyl transferase</fullName>
        <shortName evidence="13">EPT</shortName>
    </alternativeName>
</protein>
<dbReference type="NCBIfam" id="TIGR01072">
    <property type="entry name" value="murA"/>
    <property type="match status" value="1"/>
</dbReference>
<keyword evidence="5 13" id="KW-0808">Transferase</keyword>
<dbReference type="Gene3D" id="3.65.10.10">
    <property type="entry name" value="Enolpyruvate transferase domain"/>
    <property type="match status" value="2"/>
</dbReference>
<comment type="catalytic activity">
    <reaction evidence="12 13">
        <text>phosphoenolpyruvate + UDP-N-acetyl-alpha-D-glucosamine = UDP-N-acetyl-3-O-(1-carboxyvinyl)-alpha-D-glucosamine + phosphate</text>
        <dbReference type="Rhea" id="RHEA:18681"/>
        <dbReference type="ChEBI" id="CHEBI:43474"/>
        <dbReference type="ChEBI" id="CHEBI:57705"/>
        <dbReference type="ChEBI" id="CHEBI:58702"/>
        <dbReference type="ChEBI" id="CHEBI:68483"/>
        <dbReference type="EC" id="2.5.1.7"/>
    </reaction>
</comment>
<evidence type="ECO:0000313" key="16">
    <source>
        <dbReference type="EMBL" id="MDD9320065.1"/>
    </source>
</evidence>
<keyword evidence="6 13" id="KW-0133">Cell shape</keyword>
<dbReference type="HAMAP" id="MF_00111">
    <property type="entry name" value="MurA"/>
    <property type="match status" value="1"/>
</dbReference>
<evidence type="ECO:0000256" key="6">
    <source>
        <dbReference type="ARBA" id="ARBA00022960"/>
    </source>
</evidence>
<dbReference type="GO" id="GO:0019277">
    <property type="term" value="P:UDP-N-acetylgalactosamine biosynthetic process"/>
    <property type="evidence" value="ECO:0007669"/>
    <property type="project" value="InterPro"/>
</dbReference>
<feature type="binding site" evidence="13">
    <location>
        <position position="328"/>
    </location>
    <ligand>
        <name>UDP-N-acetyl-alpha-D-glucosamine</name>
        <dbReference type="ChEBI" id="CHEBI:57705"/>
    </ligand>
</feature>
<evidence type="ECO:0000256" key="13">
    <source>
        <dbReference type="HAMAP-Rule" id="MF_00111"/>
    </source>
</evidence>
<dbReference type="EMBL" id="JALNTG010000021">
    <property type="protein sequence ID" value="MDD9320065.1"/>
    <property type="molecule type" value="Genomic_DNA"/>
</dbReference>
<keyword evidence="8 13" id="KW-0131">Cell cycle</keyword>
<evidence type="ECO:0000256" key="3">
    <source>
        <dbReference type="ARBA" id="ARBA00022490"/>
    </source>
</evidence>
<evidence type="ECO:0000256" key="12">
    <source>
        <dbReference type="ARBA" id="ARBA00047527"/>
    </source>
</evidence>
<evidence type="ECO:0000256" key="4">
    <source>
        <dbReference type="ARBA" id="ARBA00022618"/>
    </source>
</evidence>
<feature type="binding site" evidence="13">
    <location>
        <position position="306"/>
    </location>
    <ligand>
        <name>UDP-N-acetyl-alpha-D-glucosamine</name>
        <dbReference type="ChEBI" id="CHEBI:57705"/>
    </ligand>
</feature>
<reference evidence="16" key="1">
    <citation type="submission" date="2022-12" db="EMBL/GenBank/DDBJ databases">
        <title>Acinetobacter lactucae: Emerging opportunistic pathogenic species of genus Acinetobacter isolated from immunocompromised patients in clinical settings of India.</title>
        <authorList>
            <person name="Amar A.K."/>
            <person name="Sawant A.R."/>
            <person name="Meera M."/>
            <person name="Tomar A."/>
            <person name="Sistla S."/>
            <person name="Prashanth K."/>
        </authorList>
    </citation>
    <scope>NUCLEOTIDE SEQUENCE</scope>
    <source>
        <strain evidence="16">PKAL1828C</strain>
    </source>
</reference>
<keyword evidence="4 13" id="KW-0132">Cell division</keyword>
<evidence type="ECO:0000256" key="9">
    <source>
        <dbReference type="ARBA" id="ARBA00023316"/>
    </source>
</evidence>
<dbReference type="FunFam" id="3.65.10.10:FF:000002">
    <property type="entry name" value="UDP-N-acetylglucosamine 1-carboxyvinyltransferase"/>
    <property type="match status" value="1"/>
</dbReference>
<evidence type="ECO:0000256" key="5">
    <source>
        <dbReference type="ARBA" id="ARBA00022679"/>
    </source>
</evidence>
<dbReference type="SUPFAM" id="SSF55205">
    <property type="entry name" value="EPT/RTPC-like"/>
    <property type="match status" value="1"/>
</dbReference>